<dbReference type="Pfam" id="PF02493">
    <property type="entry name" value="MORN"/>
    <property type="match status" value="5"/>
</dbReference>
<keyword evidence="9" id="KW-1185">Reference proteome</keyword>
<dbReference type="FunCoup" id="F0ZS48">
    <property type="interactions" value="33"/>
</dbReference>
<dbReference type="InterPro" id="IPR017155">
    <property type="entry name" value="Hist-Lys_N-MeTrfase_SETD7"/>
</dbReference>
<dbReference type="InterPro" id="IPR001214">
    <property type="entry name" value="SET_dom"/>
</dbReference>
<dbReference type="GO" id="GO:0016279">
    <property type="term" value="F:protein-lysine N-methyltransferase activity"/>
    <property type="evidence" value="ECO:0000318"/>
    <property type="project" value="GO_Central"/>
</dbReference>
<dbReference type="GO" id="GO:0005634">
    <property type="term" value="C:nucleus"/>
    <property type="evidence" value="ECO:0000318"/>
    <property type="project" value="GO_Central"/>
</dbReference>
<dbReference type="Pfam" id="PF00856">
    <property type="entry name" value="SET"/>
    <property type="match status" value="1"/>
</dbReference>
<reference evidence="9" key="1">
    <citation type="journal article" date="2011" name="Genome Biol.">
        <title>Comparative genomics of the social amoebae Dictyostelium discoideum and Dictyostelium purpureum.</title>
        <authorList>
            <consortium name="US DOE Joint Genome Institute (JGI-PGF)"/>
            <person name="Sucgang R."/>
            <person name="Kuo A."/>
            <person name="Tian X."/>
            <person name="Salerno W."/>
            <person name="Parikh A."/>
            <person name="Feasley C.L."/>
            <person name="Dalin E."/>
            <person name="Tu H."/>
            <person name="Huang E."/>
            <person name="Barry K."/>
            <person name="Lindquist E."/>
            <person name="Shapiro H."/>
            <person name="Bruce D."/>
            <person name="Schmutz J."/>
            <person name="Salamov A."/>
            <person name="Fey P."/>
            <person name="Gaudet P."/>
            <person name="Anjard C."/>
            <person name="Babu M.M."/>
            <person name="Basu S."/>
            <person name="Bushmanova Y."/>
            <person name="van der Wel H."/>
            <person name="Katoh-Kurasawa M."/>
            <person name="Dinh C."/>
            <person name="Coutinho P.M."/>
            <person name="Saito T."/>
            <person name="Elias M."/>
            <person name="Schaap P."/>
            <person name="Kay R.R."/>
            <person name="Henrissat B."/>
            <person name="Eichinger L."/>
            <person name="Rivero F."/>
            <person name="Putnam N.H."/>
            <person name="West C.M."/>
            <person name="Loomis W.F."/>
            <person name="Chisholm R.L."/>
            <person name="Shaulsky G."/>
            <person name="Strassmann J.E."/>
            <person name="Queller D.C."/>
            <person name="Kuspa A."/>
            <person name="Grigoriev I.V."/>
        </authorList>
    </citation>
    <scope>NUCLEOTIDE SEQUENCE [LARGE SCALE GENOMIC DNA]</scope>
    <source>
        <strain evidence="9">QSDP1</strain>
    </source>
</reference>
<dbReference type="RefSeq" id="XP_003290236.1">
    <property type="nucleotide sequence ID" value="XM_003290188.1"/>
</dbReference>
<dbReference type="PROSITE" id="PS50280">
    <property type="entry name" value="SET"/>
    <property type="match status" value="1"/>
</dbReference>
<evidence type="ECO:0000256" key="5">
    <source>
        <dbReference type="ARBA" id="ARBA00048660"/>
    </source>
</evidence>
<feature type="domain" description="SET" evidence="7">
    <location>
        <begin position="258"/>
        <end position="379"/>
    </location>
</feature>
<feature type="compositionally biased region" description="Basic residues" evidence="6">
    <location>
        <begin position="1"/>
        <end position="19"/>
    </location>
</feature>
<dbReference type="PANTHER" id="PTHR46820">
    <property type="entry name" value="HISTONE-LYSINE N-METHYLTRANSFERASE SETD7"/>
    <property type="match status" value="1"/>
</dbReference>
<dbReference type="VEuPathDB" id="AmoebaDB:DICPUDRAFT_154738"/>
<dbReference type="GO" id="GO:0140945">
    <property type="term" value="F:histone H3K4 monomethyltransferase activity"/>
    <property type="evidence" value="ECO:0007669"/>
    <property type="project" value="UniProtKB-EC"/>
</dbReference>
<dbReference type="InParanoid" id="F0ZS48"/>
<evidence type="ECO:0000256" key="1">
    <source>
        <dbReference type="ARBA" id="ARBA00020512"/>
    </source>
</evidence>
<evidence type="ECO:0000256" key="6">
    <source>
        <dbReference type="SAM" id="MobiDB-lite"/>
    </source>
</evidence>
<dbReference type="STRING" id="5786.F0ZS48"/>
<evidence type="ECO:0000313" key="8">
    <source>
        <dbReference type="EMBL" id="EGC33243.1"/>
    </source>
</evidence>
<accession>F0ZS48</accession>
<dbReference type="InterPro" id="IPR003409">
    <property type="entry name" value="MORN"/>
</dbReference>
<evidence type="ECO:0000313" key="9">
    <source>
        <dbReference type="Proteomes" id="UP000001064"/>
    </source>
</evidence>
<organism evidence="8 9">
    <name type="scientific">Dictyostelium purpureum</name>
    <name type="common">Slime mold</name>
    <dbReference type="NCBI Taxonomy" id="5786"/>
    <lineage>
        <taxon>Eukaryota</taxon>
        <taxon>Amoebozoa</taxon>
        <taxon>Evosea</taxon>
        <taxon>Eumycetozoa</taxon>
        <taxon>Dictyostelia</taxon>
        <taxon>Dictyosteliales</taxon>
        <taxon>Dictyosteliaceae</taxon>
        <taxon>Dictyostelium</taxon>
    </lineage>
</organism>
<dbReference type="SUPFAM" id="SSF82199">
    <property type="entry name" value="SET domain"/>
    <property type="match status" value="1"/>
</dbReference>
<dbReference type="EMBL" id="GL871151">
    <property type="protein sequence ID" value="EGC33243.1"/>
    <property type="molecule type" value="Genomic_DNA"/>
</dbReference>
<feature type="region of interest" description="Disordered" evidence="6">
    <location>
        <begin position="1"/>
        <end position="30"/>
    </location>
</feature>
<dbReference type="PANTHER" id="PTHR46820:SF1">
    <property type="entry name" value="HISTONE-LYSINE N-METHYLTRANSFERASE SETD7"/>
    <property type="match status" value="1"/>
</dbReference>
<dbReference type="GO" id="GO:0140938">
    <property type="term" value="F:histone H3 methyltransferase activity"/>
    <property type="evidence" value="ECO:0000318"/>
    <property type="project" value="GO_Central"/>
</dbReference>
<dbReference type="AlphaFoldDB" id="F0ZS48"/>
<dbReference type="PROSITE" id="PS51577">
    <property type="entry name" value="SAM_MT43_SET7"/>
    <property type="match status" value="1"/>
</dbReference>
<dbReference type="OMA" id="HSFIPNC"/>
<evidence type="ECO:0000256" key="3">
    <source>
        <dbReference type="ARBA" id="ARBA00030095"/>
    </source>
</evidence>
<dbReference type="GO" id="GO:0045893">
    <property type="term" value="P:positive regulation of DNA-templated transcription"/>
    <property type="evidence" value="ECO:0000318"/>
    <property type="project" value="GO_Central"/>
</dbReference>
<dbReference type="InterPro" id="IPR046341">
    <property type="entry name" value="SET_dom_sf"/>
</dbReference>
<evidence type="ECO:0000256" key="4">
    <source>
        <dbReference type="ARBA" id="ARBA00047738"/>
    </source>
</evidence>
<dbReference type="OrthoDB" id="16628at2759"/>
<dbReference type="GO" id="GO:0070828">
    <property type="term" value="P:heterochromatin organization"/>
    <property type="evidence" value="ECO:0000318"/>
    <property type="project" value="GO_Central"/>
</dbReference>
<gene>
    <name evidence="8" type="ORF">DICPUDRAFT_154738</name>
</gene>
<name>F0ZS48_DICPU</name>
<dbReference type="GO" id="GO:0005694">
    <property type="term" value="C:chromosome"/>
    <property type="evidence" value="ECO:0000318"/>
    <property type="project" value="GO_Central"/>
</dbReference>
<evidence type="ECO:0000256" key="2">
    <source>
        <dbReference type="ARBA" id="ARBA00022737"/>
    </source>
</evidence>
<dbReference type="eggNOG" id="KOG1079">
    <property type="taxonomic scope" value="Eukaryota"/>
</dbReference>
<dbReference type="GeneID" id="10504592"/>
<protein>
    <recommendedName>
        <fullName evidence="1">Histone-lysine N-methyltransferase SETD7</fullName>
    </recommendedName>
    <alternativeName>
        <fullName evidence="3">SET domain-containing protein 7</fullName>
    </alternativeName>
</protein>
<dbReference type="KEGG" id="dpp:DICPUDRAFT_154738"/>
<sequence length="389" mass="44443">MGKQSKKSFLKNNKVKKTNIHNNNSNPRKKKFFSEVNNEINANDNTNNTINNDNDNNDKVIKDIGEEVGKYIGERNENNEKHGKGKLILDGVTLSGQWKNDEIVGEGKYKTKELTLKGSFSSGALNGIVKEFDRETKKLIFEGYYKEGVRSGKGTLYMDDGGSLRGNWGNGSLNGHGIYKFGDQRFTIEGQWENGLIVKGKYRLQFNENDNENDKPLAEYYKELPKKVKEFPIRYDISTDTTISSDPLMMDIYENYYSYVKESSIPNSGEGLFARVDIPVNTTLSFYNGVRIPHKTVNERSWDLNSNTISLNSDVVIDVPSHLSSTSQYCATISHKANHDLNKKNAEYSFYNHPRFGEIKSIKSIKPIKKDEEIFVSYDYTDEKPSWYK</sequence>
<dbReference type="SUPFAM" id="SSF82185">
    <property type="entry name" value="Histone H3 K4-specific methyltransferase SET7/9 N-terminal domain"/>
    <property type="match status" value="2"/>
</dbReference>
<comment type="catalytic activity">
    <reaction evidence="4">
        <text>L-lysyl-[protein] + S-adenosyl-L-methionine = N(6)-methyl-L-lysyl-[protein] + S-adenosyl-L-homocysteine + H(+)</text>
        <dbReference type="Rhea" id="RHEA:51736"/>
        <dbReference type="Rhea" id="RHEA-COMP:9752"/>
        <dbReference type="Rhea" id="RHEA-COMP:13053"/>
        <dbReference type="ChEBI" id="CHEBI:15378"/>
        <dbReference type="ChEBI" id="CHEBI:29969"/>
        <dbReference type="ChEBI" id="CHEBI:57856"/>
        <dbReference type="ChEBI" id="CHEBI:59789"/>
        <dbReference type="ChEBI" id="CHEBI:61929"/>
    </reaction>
    <physiologicalReaction direction="left-to-right" evidence="4">
        <dbReference type="Rhea" id="RHEA:51737"/>
    </physiologicalReaction>
</comment>
<proteinExistence type="predicted"/>
<comment type="catalytic activity">
    <reaction evidence="5">
        <text>L-lysyl(4)-[histone H3] + S-adenosyl-L-methionine = N(6)-methyl-L-lysyl(4)-[histone H3] + S-adenosyl-L-homocysteine + H(+)</text>
        <dbReference type="Rhea" id="RHEA:60264"/>
        <dbReference type="Rhea" id="RHEA-COMP:15543"/>
        <dbReference type="Rhea" id="RHEA-COMP:15547"/>
        <dbReference type="ChEBI" id="CHEBI:15378"/>
        <dbReference type="ChEBI" id="CHEBI:29969"/>
        <dbReference type="ChEBI" id="CHEBI:57856"/>
        <dbReference type="ChEBI" id="CHEBI:59789"/>
        <dbReference type="ChEBI" id="CHEBI:61929"/>
        <dbReference type="EC" id="2.1.1.364"/>
    </reaction>
</comment>
<dbReference type="Proteomes" id="UP000001064">
    <property type="component" value="Unassembled WGS sequence"/>
</dbReference>
<keyword evidence="2" id="KW-0677">Repeat</keyword>
<evidence type="ECO:0000259" key="7">
    <source>
        <dbReference type="PROSITE" id="PS50280"/>
    </source>
</evidence>
<dbReference type="Gene3D" id="2.20.110.10">
    <property type="entry name" value="Histone H3 K4-specific methyltransferase SET7/9 N-terminal domain"/>
    <property type="match status" value="2"/>
</dbReference>
<dbReference type="Gene3D" id="2.170.270.10">
    <property type="entry name" value="SET domain"/>
    <property type="match status" value="1"/>
</dbReference>